<dbReference type="AlphaFoldDB" id="A0A2G1WNZ5"/>
<name>A0A2G1WNZ5_9EURY</name>
<dbReference type="PANTHER" id="PTHR43820">
    <property type="entry name" value="HIGH-AFFINITY BRANCHED-CHAIN AMINO ACID TRANSPORT ATP-BINDING PROTEIN LIVF"/>
    <property type="match status" value="1"/>
</dbReference>
<keyword evidence="2" id="KW-0813">Transport</keyword>
<evidence type="ECO:0000256" key="5">
    <source>
        <dbReference type="ARBA" id="ARBA00022970"/>
    </source>
</evidence>
<dbReference type="InterPro" id="IPR052156">
    <property type="entry name" value="BCAA_Transport_ATP-bd_LivF"/>
</dbReference>
<dbReference type="GO" id="GO:0016887">
    <property type="term" value="F:ATP hydrolysis activity"/>
    <property type="evidence" value="ECO:0007669"/>
    <property type="project" value="InterPro"/>
</dbReference>
<dbReference type="PANTHER" id="PTHR43820:SF4">
    <property type="entry name" value="HIGH-AFFINITY BRANCHED-CHAIN AMINO ACID TRANSPORT ATP-BINDING PROTEIN LIVF"/>
    <property type="match status" value="1"/>
</dbReference>
<dbReference type="PROSITE" id="PS50893">
    <property type="entry name" value="ABC_TRANSPORTER_2"/>
    <property type="match status" value="1"/>
</dbReference>
<evidence type="ECO:0000256" key="3">
    <source>
        <dbReference type="ARBA" id="ARBA00022741"/>
    </source>
</evidence>
<reference evidence="7 8" key="1">
    <citation type="journal article" date="2014" name="Front. Microbiol.">
        <title>Population and genomic analysis of the genus Halorubrum.</title>
        <authorList>
            <person name="Fullmer M.S."/>
            <person name="Soucy S.M."/>
            <person name="Swithers K.S."/>
            <person name="Makkay A.M."/>
            <person name="Wheeler R."/>
            <person name="Ventosa A."/>
            <person name="Gogarten J.P."/>
            <person name="Papke R.T."/>
        </authorList>
    </citation>
    <scope>NUCLEOTIDE SEQUENCE [LARGE SCALE GENOMIC DNA]</scope>
    <source>
        <strain evidence="7 8">C49</strain>
    </source>
</reference>
<dbReference type="Pfam" id="PF00005">
    <property type="entry name" value="ABC_tran"/>
    <property type="match status" value="1"/>
</dbReference>
<accession>A0A2G1WNZ5</accession>
<gene>
    <name evidence="7" type="ORF">DJ69_00010</name>
</gene>
<proteinExistence type="inferred from homology"/>
<evidence type="ECO:0000313" key="7">
    <source>
        <dbReference type="EMBL" id="PHQ40599.1"/>
    </source>
</evidence>
<dbReference type="InterPro" id="IPR003593">
    <property type="entry name" value="AAA+_ATPase"/>
</dbReference>
<dbReference type="EMBL" id="NHOA01000001">
    <property type="protein sequence ID" value="PHQ40599.1"/>
    <property type="molecule type" value="Genomic_DNA"/>
</dbReference>
<dbReference type="InterPro" id="IPR027417">
    <property type="entry name" value="P-loop_NTPase"/>
</dbReference>
<dbReference type="RefSeq" id="WP_099253724.1">
    <property type="nucleotide sequence ID" value="NZ_NHOA01000001.1"/>
</dbReference>
<evidence type="ECO:0000256" key="2">
    <source>
        <dbReference type="ARBA" id="ARBA00022448"/>
    </source>
</evidence>
<evidence type="ECO:0000256" key="4">
    <source>
        <dbReference type="ARBA" id="ARBA00022840"/>
    </source>
</evidence>
<dbReference type="OrthoDB" id="97750at2157"/>
<keyword evidence="5" id="KW-0029">Amino-acid transport</keyword>
<feature type="domain" description="ABC transporter" evidence="6">
    <location>
        <begin position="4"/>
        <end position="234"/>
    </location>
</feature>
<evidence type="ECO:0000313" key="8">
    <source>
        <dbReference type="Proteomes" id="UP000222824"/>
    </source>
</evidence>
<sequence>MALLEARDVVSGYGDVEIIHGVSIDVASDEIVSIIGPNGAGKSTLMKTLFSLVDCWDGTVTFRGEDVTHDQTSDLSRNGMCYVPQTDNVFPTLSVEENLRMGGYILGDPPKENYERIYNHFPILEERKSQQAGSMSGGQQQMLAIGRALMLDPELLLLDEPSAGLAPDLVDDVFEKIIEINEDDTAILMVEQNARKALKFSDRGYVLEMGENRFEDTGEVLLNDSKVGELYLGG</sequence>
<dbReference type="SUPFAM" id="SSF52540">
    <property type="entry name" value="P-loop containing nucleoside triphosphate hydrolases"/>
    <property type="match status" value="1"/>
</dbReference>
<keyword evidence="3" id="KW-0547">Nucleotide-binding</keyword>
<keyword evidence="4 7" id="KW-0067">ATP-binding</keyword>
<dbReference type="GO" id="GO:0005524">
    <property type="term" value="F:ATP binding"/>
    <property type="evidence" value="ECO:0007669"/>
    <property type="project" value="UniProtKB-KW"/>
</dbReference>
<comment type="similarity">
    <text evidence="1">Belongs to the ABC transporter superfamily.</text>
</comment>
<keyword evidence="8" id="KW-1185">Reference proteome</keyword>
<organism evidence="7 8">
    <name type="scientific">Halorubrum persicum</name>
    <dbReference type="NCBI Taxonomy" id="1383844"/>
    <lineage>
        <taxon>Archaea</taxon>
        <taxon>Methanobacteriati</taxon>
        <taxon>Methanobacteriota</taxon>
        <taxon>Stenosarchaea group</taxon>
        <taxon>Halobacteria</taxon>
        <taxon>Halobacteriales</taxon>
        <taxon>Haloferacaceae</taxon>
        <taxon>Halorubrum</taxon>
    </lineage>
</organism>
<dbReference type="PROSITE" id="PS00211">
    <property type="entry name" value="ABC_TRANSPORTER_1"/>
    <property type="match status" value="1"/>
</dbReference>
<dbReference type="InterPro" id="IPR003439">
    <property type="entry name" value="ABC_transporter-like_ATP-bd"/>
</dbReference>
<evidence type="ECO:0000259" key="6">
    <source>
        <dbReference type="PROSITE" id="PS50893"/>
    </source>
</evidence>
<protein>
    <submittedName>
        <fullName evidence="7">ABC transporter ATP-binding protein</fullName>
    </submittedName>
</protein>
<dbReference type="Gene3D" id="3.40.50.300">
    <property type="entry name" value="P-loop containing nucleotide triphosphate hydrolases"/>
    <property type="match status" value="1"/>
</dbReference>
<dbReference type="SMART" id="SM00382">
    <property type="entry name" value="AAA"/>
    <property type="match status" value="1"/>
</dbReference>
<dbReference type="InterPro" id="IPR017871">
    <property type="entry name" value="ABC_transporter-like_CS"/>
</dbReference>
<evidence type="ECO:0000256" key="1">
    <source>
        <dbReference type="ARBA" id="ARBA00005417"/>
    </source>
</evidence>
<dbReference type="GO" id="GO:0015658">
    <property type="term" value="F:branched-chain amino acid transmembrane transporter activity"/>
    <property type="evidence" value="ECO:0007669"/>
    <property type="project" value="TreeGrafter"/>
</dbReference>
<comment type="caution">
    <text evidence="7">The sequence shown here is derived from an EMBL/GenBank/DDBJ whole genome shotgun (WGS) entry which is preliminary data.</text>
</comment>
<dbReference type="CDD" id="cd03224">
    <property type="entry name" value="ABC_TM1139_LivF_branched"/>
    <property type="match status" value="1"/>
</dbReference>
<dbReference type="Proteomes" id="UP000222824">
    <property type="component" value="Unassembled WGS sequence"/>
</dbReference>
<dbReference type="GO" id="GO:0015807">
    <property type="term" value="P:L-amino acid transport"/>
    <property type="evidence" value="ECO:0007669"/>
    <property type="project" value="TreeGrafter"/>
</dbReference>